<dbReference type="SUPFAM" id="SSF46785">
    <property type="entry name" value="Winged helix' DNA-binding domain"/>
    <property type="match status" value="1"/>
</dbReference>
<dbReference type="Pfam" id="PF00392">
    <property type="entry name" value="GntR"/>
    <property type="match status" value="1"/>
</dbReference>
<dbReference type="InterPro" id="IPR036388">
    <property type="entry name" value="WH-like_DNA-bd_sf"/>
</dbReference>
<evidence type="ECO:0000313" key="8">
    <source>
        <dbReference type="Proteomes" id="UP001361570"/>
    </source>
</evidence>
<keyword evidence="7" id="KW-0032">Aminotransferase</keyword>
<protein>
    <submittedName>
        <fullName evidence="7">PLP-dependent aminotransferase family protein</fullName>
    </submittedName>
</protein>
<organism evidence="7 8">
    <name type="scientific">Klenkia sesuvii</name>
    <dbReference type="NCBI Taxonomy" id="3103137"/>
    <lineage>
        <taxon>Bacteria</taxon>
        <taxon>Bacillati</taxon>
        <taxon>Actinomycetota</taxon>
        <taxon>Actinomycetes</taxon>
        <taxon>Geodermatophilales</taxon>
        <taxon>Geodermatophilaceae</taxon>
        <taxon>Klenkia</taxon>
    </lineage>
</organism>
<dbReference type="InterPro" id="IPR015421">
    <property type="entry name" value="PyrdxlP-dep_Trfase_major"/>
</dbReference>
<reference evidence="7 8" key="1">
    <citation type="submission" date="2024-03" db="EMBL/GenBank/DDBJ databases">
        <title>Draft genome sequence of Klenkia sp. LSe6-5.</title>
        <authorList>
            <person name="Duangmal K."/>
            <person name="Chantavorakit T."/>
        </authorList>
    </citation>
    <scope>NUCLEOTIDE SEQUENCE [LARGE SCALE GENOMIC DNA]</scope>
    <source>
        <strain evidence="7 8">LSe6-5</strain>
    </source>
</reference>
<keyword evidence="8" id="KW-1185">Reference proteome</keyword>
<dbReference type="InterPro" id="IPR015424">
    <property type="entry name" value="PyrdxlP-dep_Trfase"/>
</dbReference>
<keyword evidence="4" id="KW-0238">DNA-binding</keyword>
<accession>A0ABU8DUN0</accession>
<evidence type="ECO:0000313" key="7">
    <source>
        <dbReference type="EMBL" id="MEI4272531.1"/>
    </source>
</evidence>
<dbReference type="RefSeq" id="WP_336404659.1">
    <property type="nucleotide sequence ID" value="NZ_JBAPLU010000011.1"/>
</dbReference>
<dbReference type="PRINTS" id="PR00035">
    <property type="entry name" value="HTHGNTR"/>
</dbReference>
<dbReference type="Gene3D" id="1.10.10.10">
    <property type="entry name" value="Winged helix-like DNA-binding domain superfamily/Winged helix DNA-binding domain"/>
    <property type="match status" value="1"/>
</dbReference>
<keyword evidence="7" id="KW-0808">Transferase</keyword>
<proteinExistence type="inferred from homology"/>
<evidence type="ECO:0000259" key="6">
    <source>
        <dbReference type="PROSITE" id="PS50949"/>
    </source>
</evidence>
<dbReference type="CDD" id="cd00609">
    <property type="entry name" value="AAT_like"/>
    <property type="match status" value="1"/>
</dbReference>
<evidence type="ECO:0000256" key="1">
    <source>
        <dbReference type="ARBA" id="ARBA00005384"/>
    </source>
</evidence>
<dbReference type="InterPro" id="IPR000524">
    <property type="entry name" value="Tscrpt_reg_HTH_GntR"/>
</dbReference>
<dbReference type="InterPro" id="IPR015422">
    <property type="entry name" value="PyrdxlP-dep_Trfase_small"/>
</dbReference>
<evidence type="ECO:0000256" key="2">
    <source>
        <dbReference type="ARBA" id="ARBA00022898"/>
    </source>
</evidence>
<dbReference type="Pfam" id="PF00155">
    <property type="entry name" value="Aminotran_1_2"/>
    <property type="match status" value="1"/>
</dbReference>
<keyword evidence="5" id="KW-0804">Transcription</keyword>
<evidence type="ECO:0000256" key="5">
    <source>
        <dbReference type="ARBA" id="ARBA00023163"/>
    </source>
</evidence>
<evidence type="ECO:0000256" key="3">
    <source>
        <dbReference type="ARBA" id="ARBA00023015"/>
    </source>
</evidence>
<feature type="domain" description="HTH gntR-type" evidence="6">
    <location>
        <begin position="26"/>
        <end position="94"/>
    </location>
</feature>
<dbReference type="InterPro" id="IPR036390">
    <property type="entry name" value="WH_DNA-bd_sf"/>
</dbReference>
<dbReference type="SUPFAM" id="SSF53383">
    <property type="entry name" value="PLP-dependent transferases"/>
    <property type="match status" value="1"/>
</dbReference>
<dbReference type="Gene3D" id="3.40.640.10">
    <property type="entry name" value="Type I PLP-dependent aspartate aminotransferase-like (Major domain)"/>
    <property type="match status" value="1"/>
</dbReference>
<dbReference type="Proteomes" id="UP001361570">
    <property type="component" value="Unassembled WGS sequence"/>
</dbReference>
<comment type="similarity">
    <text evidence="1">In the C-terminal section; belongs to the class-I pyridoxal-phosphate-dependent aminotransferase family.</text>
</comment>
<dbReference type="PROSITE" id="PS50949">
    <property type="entry name" value="HTH_GNTR"/>
    <property type="match status" value="1"/>
</dbReference>
<dbReference type="GO" id="GO:0008483">
    <property type="term" value="F:transaminase activity"/>
    <property type="evidence" value="ECO:0007669"/>
    <property type="project" value="UniProtKB-KW"/>
</dbReference>
<dbReference type="SMART" id="SM00345">
    <property type="entry name" value="HTH_GNTR"/>
    <property type="match status" value="1"/>
</dbReference>
<comment type="caution">
    <text evidence="7">The sequence shown here is derived from an EMBL/GenBank/DDBJ whole genome shotgun (WGS) entry which is preliminary data.</text>
</comment>
<dbReference type="PANTHER" id="PTHR46577">
    <property type="entry name" value="HTH-TYPE TRANSCRIPTIONAL REGULATORY PROTEIN GABR"/>
    <property type="match status" value="1"/>
</dbReference>
<sequence length="484" mass="50563">MPITAEQSTRVHELAALLGDPAGHPGPRYAALATRVQELLSTGALPVGTRLPAERELAEALGVSRVTVASAYRALREEGYARTRHGSGTVTELPRTPVVEWPLPRDADGVINLAHAAPPASAHLLPAYTRALELLPGALTDSGYHPDGLPALRQAVADRFTARGLPTDADQVVVTAGVMDAVGLVTGALLSPGDRVLVEHPTYPGAIKLLDDLGAQPVPVPVDPADPDALVQAAHAAARQSAPRMAYLMPDHSNPTGATLSATARRRLAATLWQQGTVTLVDEVTSGLQLDDDADDPPPFAAGVPDTATITVGGLSKSVWGGLRVGWLRTDAALAARLADTYAQRQLTVGVLDQLTATFLVADLPRVLADRRAELRAARDVLTASLAQQLPDWTPYPATGGLALWCRLPAGLSSAAVARAALVEGVRVAEGRAFGTGAAFDDHLRLPFTRPAGEVRAALDVLARVSGPLRGRGDRDPSASLRAV</sequence>
<evidence type="ECO:0000256" key="4">
    <source>
        <dbReference type="ARBA" id="ARBA00023125"/>
    </source>
</evidence>
<dbReference type="CDD" id="cd07377">
    <property type="entry name" value="WHTH_GntR"/>
    <property type="match status" value="1"/>
</dbReference>
<dbReference type="EMBL" id="JBAPLU010000011">
    <property type="protein sequence ID" value="MEI4272531.1"/>
    <property type="molecule type" value="Genomic_DNA"/>
</dbReference>
<dbReference type="InterPro" id="IPR051446">
    <property type="entry name" value="HTH_trans_reg/aminotransferase"/>
</dbReference>
<dbReference type="PANTHER" id="PTHR46577:SF1">
    <property type="entry name" value="HTH-TYPE TRANSCRIPTIONAL REGULATORY PROTEIN GABR"/>
    <property type="match status" value="1"/>
</dbReference>
<keyword evidence="2" id="KW-0663">Pyridoxal phosphate</keyword>
<name>A0ABU8DUN0_9ACTN</name>
<dbReference type="InterPro" id="IPR004839">
    <property type="entry name" value="Aminotransferase_I/II_large"/>
</dbReference>
<gene>
    <name evidence="7" type="ORF">TEK04_12440</name>
</gene>
<dbReference type="Gene3D" id="3.90.1150.10">
    <property type="entry name" value="Aspartate Aminotransferase, domain 1"/>
    <property type="match status" value="1"/>
</dbReference>
<keyword evidence="3" id="KW-0805">Transcription regulation</keyword>